<dbReference type="RefSeq" id="WP_205110546.1">
    <property type="nucleotide sequence ID" value="NZ_BAAAHT010000014.1"/>
</dbReference>
<feature type="transmembrane region" description="Helical" evidence="1">
    <location>
        <begin position="59"/>
        <end position="81"/>
    </location>
</feature>
<evidence type="ECO:0008006" key="4">
    <source>
        <dbReference type="Google" id="ProtNLM"/>
    </source>
</evidence>
<reference evidence="2 3" key="1">
    <citation type="submission" date="2021-01" db="EMBL/GenBank/DDBJ databases">
        <title>Sequencing the genomes of 1000 actinobacteria strains.</title>
        <authorList>
            <person name="Klenk H.-P."/>
        </authorList>
    </citation>
    <scope>NUCLEOTIDE SEQUENCE [LARGE SCALE GENOMIC DNA]</scope>
    <source>
        <strain evidence="2 3">DSM 13057</strain>
    </source>
</reference>
<evidence type="ECO:0000256" key="1">
    <source>
        <dbReference type="SAM" id="Phobius"/>
    </source>
</evidence>
<keyword evidence="1" id="KW-0812">Transmembrane</keyword>
<accession>A0ABS2L9Y2</accession>
<gene>
    <name evidence="2" type="ORF">JOE66_002885</name>
</gene>
<sequence length="146" mass="15390">MTEQESMPNGPGSGHPEPAVRRPVLLLVLTLLLFAEAVAALGVGVWSLVQLVSSPPASYATAIALLVLIFAAGVWLLAIAVSTYRMRPWIRGAGITWQALQIVVAVACFQGVLGEPDDGWPLLIVAVVCIALLLSPSVVAVTRREV</sequence>
<dbReference type="EMBL" id="JAFBBU010000001">
    <property type="protein sequence ID" value="MBM7473251.1"/>
    <property type="molecule type" value="Genomic_DNA"/>
</dbReference>
<protein>
    <recommendedName>
        <fullName evidence="4">Histidine kinase</fullName>
    </recommendedName>
</protein>
<dbReference type="Proteomes" id="UP000776164">
    <property type="component" value="Unassembled WGS sequence"/>
</dbReference>
<evidence type="ECO:0000313" key="2">
    <source>
        <dbReference type="EMBL" id="MBM7473251.1"/>
    </source>
</evidence>
<feature type="transmembrane region" description="Helical" evidence="1">
    <location>
        <begin position="24"/>
        <end position="47"/>
    </location>
</feature>
<name>A0ABS2L9Y2_9MICO</name>
<organism evidence="2 3">
    <name type="scientific">Subtercola frigoramans</name>
    <dbReference type="NCBI Taxonomy" id="120298"/>
    <lineage>
        <taxon>Bacteria</taxon>
        <taxon>Bacillati</taxon>
        <taxon>Actinomycetota</taxon>
        <taxon>Actinomycetes</taxon>
        <taxon>Micrococcales</taxon>
        <taxon>Microbacteriaceae</taxon>
        <taxon>Subtercola</taxon>
    </lineage>
</organism>
<keyword evidence="1" id="KW-1133">Transmembrane helix</keyword>
<keyword evidence="1" id="KW-0472">Membrane</keyword>
<feature type="transmembrane region" description="Helical" evidence="1">
    <location>
        <begin position="93"/>
        <end position="113"/>
    </location>
</feature>
<comment type="caution">
    <text evidence="2">The sequence shown here is derived from an EMBL/GenBank/DDBJ whole genome shotgun (WGS) entry which is preliminary data.</text>
</comment>
<keyword evidence="3" id="KW-1185">Reference proteome</keyword>
<evidence type="ECO:0000313" key="3">
    <source>
        <dbReference type="Proteomes" id="UP000776164"/>
    </source>
</evidence>
<feature type="transmembrane region" description="Helical" evidence="1">
    <location>
        <begin position="119"/>
        <end position="141"/>
    </location>
</feature>
<proteinExistence type="predicted"/>